<proteinExistence type="predicted"/>
<evidence type="ECO:0000313" key="2">
    <source>
        <dbReference type="Proteomes" id="UP001054884"/>
    </source>
</evidence>
<protein>
    <submittedName>
        <fullName evidence="1">Uncharacterized protein</fullName>
    </submittedName>
</protein>
<gene>
    <name evidence="1" type="ORF">ME791_20070</name>
</gene>
<sequence length="94" mass="10533">MFSLILQSAVISFYGKSIDLFYVNVLCNVIVSSIDRKDEQANILFKDSESDPAYISYSAFLNQDEAEKEATKATTEFTDYTNALTVEQLNVSAQ</sequence>
<dbReference type="EMBL" id="BNHY01000108">
    <property type="protein sequence ID" value="GHN34855.1"/>
    <property type="molecule type" value="Genomic_DNA"/>
</dbReference>
<evidence type="ECO:0000313" key="1">
    <source>
        <dbReference type="EMBL" id="GHN34855.1"/>
    </source>
</evidence>
<reference evidence="1 2" key="1">
    <citation type="journal article" date="2022" name="J. Dairy Sci.">
        <title>Genetic diversity of Lactobacillus delbrueckii isolated from raw milk in Hokkaido, Japan.</title>
        <authorList>
            <person name="Tsuchihashi H."/>
            <person name="Ichikawa A."/>
            <person name="Takeda M."/>
            <person name="Koizumi A."/>
            <person name="Mizoguchi C."/>
            <person name="Ishida T."/>
            <person name="Kimura K."/>
        </authorList>
    </citation>
    <scope>NUCLEOTIDE SEQUENCE [LARGE SCALE GENOMIC DNA]</scope>
    <source>
        <strain evidence="1 2">ME-791</strain>
    </source>
</reference>
<organism evidence="1 2">
    <name type="scientific">Lactobacillus delbrueckii</name>
    <dbReference type="NCBI Taxonomy" id="1584"/>
    <lineage>
        <taxon>Bacteria</taxon>
        <taxon>Bacillati</taxon>
        <taxon>Bacillota</taxon>
        <taxon>Bacilli</taxon>
        <taxon>Lactobacillales</taxon>
        <taxon>Lactobacillaceae</taxon>
        <taxon>Lactobacillus</taxon>
    </lineage>
</organism>
<dbReference type="AlphaFoldDB" id="A0ABD0AIX0"/>
<comment type="caution">
    <text evidence="1">The sequence shown here is derived from an EMBL/GenBank/DDBJ whole genome shotgun (WGS) entry which is preliminary data.</text>
</comment>
<dbReference type="RefSeq" id="WP_236162127.1">
    <property type="nucleotide sequence ID" value="NZ_BNHY01000108.1"/>
</dbReference>
<dbReference type="Proteomes" id="UP001054884">
    <property type="component" value="Unassembled WGS sequence"/>
</dbReference>
<name>A0ABD0AIX0_9LACO</name>
<accession>A0ABD0AIX0</accession>